<dbReference type="Gene3D" id="1.10.220.150">
    <property type="entry name" value="Arf GTPase activating protein"/>
    <property type="match status" value="1"/>
</dbReference>
<dbReference type="EMBL" id="VEPZ02000793">
    <property type="protein sequence ID" value="KAE8719085.1"/>
    <property type="molecule type" value="Genomic_DNA"/>
</dbReference>
<evidence type="ECO:0000313" key="8">
    <source>
        <dbReference type="EMBL" id="KAE8719085.1"/>
    </source>
</evidence>
<protein>
    <submittedName>
        <fullName evidence="8">ADP-ribosylation factor GTPase-activating protein AGD6</fullName>
    </submittedName>
</protein>
<evidence type="ECO:0000259" key="7">
    <source>
        <dbReference type="PROSITE" id="PS50115"/>
    </source>
</evidence>
<comment type="caution">
    <text evidence="8">The sequence shown here is derived from an EMBL/GenBank/DDBJ whole genome shotgun (WGS) entry which is preliminary data.</text>
</comment>
<sequence length="455" mass="49832">MAATRRLRGLQSQPGNRTCVDCNQKNPQWASVSYGVFMCLECSGKHRGLGVHISFVRSVTMDSWFDIQIKKMEYGGNDKLNAFLARYGIPKETDIVTKYNSYAASIYRDRIQALSEGRPWKDPPIVKVTLNGGCGSRKPPLSGGGSRGSNHIHTNNEGWDNWDNDDSFRSSNDIRRNQSATDFREENNNGGEAGGSPMRSRSTKDIYTRSELKASAANKESFFARKMAENESRPEDLPPSQGGKYIGFGSSPMPTQRNNDPQGDVLSVVSQGIGMLSLVAALAAQSAASVVQAGTMELSTKVKEGGYDTKVNQTVSVVTAKTSEIGQRTWGIMRGVMLLATHKVEENAKDGMNWNNNNLQQIESEKNGYHQDCNQGNRGCNSTSSGQSSSVGNYSSWDDWDNMKEGTTKETTYSNDGWTGWDDGFDNFYNGASDKGAVDHNGKSDDATGSGVRFR</sequence>
<feature type="compositionally biased region" description="Basic and acidic residues" evidence="6">
    <location>
        <begin position="436"/>
        <end position="446"/>
    </location>
</feature>
<dbReference type="PANTHER" id="PTHR47021">
    <property type="entry name" value="ADP-RIBOSYLATION FACTOR GTPASE-ACTIVATING PROTEIN AGD6-RELATED"/>
    <property type="match status" value="1"/>
</dbReference>
<dbReference type="InterPro" id="IPR038508">
    <property type="entry name" value="ArfGAP_dom_sf"/>
</dbReference>
<evidence type="ECO:0000313" key="9">
    <source>
        <dbReference type="Proteomes" id="UP000436088"/>
    </source>
</evidence>
<dbReference type="GO" id="GO:0016192">
    <property type="term" value="P:vesicle-mediated transport"/>
    <property type="evidence" value="ECO:0007669"/>
    <property type="project" value="InterPro"/>
</dbReference>
<dbReference type="FunFam" id="1.10.220.150:FF:000014">
    <property type="entry name" value="ADP-ribosylation factor GTPase-activating protein"/>
    <property type="match status" value="1"/>
</dbReference>
<evidence type="ECO:0000256" key="2">
    <source>
        <dbReference type="ARBA" id="ARBA00022723"/>
    </source>
</evidence>
<feature type="domain" description="Arf-GAP" evidence="7">
    <location>
        <begin position="4"/>
        <end position="120"/>
    </location>
</feature>
<keyword evidence="1" id="KW-0343">GTPase activation</keyword>
<keyword evidence="9" id="KW-1185">Reference proteome</keyword>
<evidence type="ECO:0000256" key="6">
    <source>
        <dbReference type="SAM" id="MobiDB-lite"/>
    </source>
</evidence>
<dbReference type="OrthoDB" id="983479at2759"/>
<keyword evidence="2" id="KW-0479">Metal-binding</keyword>
<evidence type="ECO:0000256" key="4">
    <source>
        <dbReference type="ARBA" id="ARBA00022833"/>
    </source>
</evidence>
<dbReference type="PANTHER" id="PTHR47021:SF4">
    <property type="entry name" value="ADP-RIBOSYLATION FACTOR GTPASE-ACTIVATING PROTEIN AGD6-RELATED"/>
    <property type="match status" value="1"/>
</dbReference>
<dbReference type="Pfam" id="PF01412">
    <property type="entry name" value="ArfGap"/>
    <property type="match status" value="1"/>
</dbReference>
<feature type="region of interest" description="Disordered" evidence="6">
    <location>
        <begin position="377"/>
        <end position="403"/>
    </location>
</feature>
<dbReference type="GO" id="GO:0008270">
    <property type="term" value="F:zinc ion binding"/>
    <property type="evidence" value="ECO:0007669"/>
    <property type="project" value="UniProtKB-KW"/>
</dbReference>
<keyword evidence="4" id="KW-0862">Zinc</keyword>
<dbReference type="SMART" id="SM00105">
    <property type="entry name" value="ArfGap"/>
    <property type="match status" value="1"/>
</dbReference>
<name>A0A6A3BRJ8_HIBSY</name>
<organism evidence="8 9">
    <name type="scientific">Hibiscus syriacus</name>
    <name type="common">Rose of Sharon</name>
    <dbReference type="NCBI Taxonomy" id="106335"/>
    <lineage>
        <taxon>Eukaryota</taxon>
        <taxon>Viridiplantae</taxon>
        <taxon>Streptophyta</taxon>
        <taxon>Embryophyta</taxon>
        <taxon>Tracheophyta</taxon>
        <taxon>Spermatophyta</taxon>
        <taxon>Magnoliopsida</taxon>
        <taxon>eudicotyledons</taxon>
        <taxon>Gunneridae</taxon>
        <taxon>Pentapetalae</taxon>
        <taxon>rosids</taxon>
        <taxon>malvids</taxon>
        <taxon>Malvales</taxon>
        <taxon>Malvaceae</taxon>
        <taxon>Malvoideae</taxon>
        <taxon>Hibiscus</taxon>
    </lineage>
</organism>
<dbReference type="CDD" id="cd08830">
    <property type="entry name" value="ArfGap_ArfGap1"/>
    <property type="match status" value="1"/>
</dbReference>
<feature type="region of interest" description="Disordered" evidence="6">
    <location>
        <begin position="432"/>
        <end position="455"/>
    </location>
</feature>
<reference evidence="8" key="1">
    <citation type="submission" date="2019-09" db="EMBL/GenBank/DDBJ databases">
        <title>Draft genome information of white flower Hibiscus syriacus.</title>
        <authorList>
            <person name="Kim Y.-M."/>
        </authorList>
    </citation>
    <scope>NUCLEOTIDE SEQUENCE [LARGE SCALE GENOMIC DNA]</scope>
    <source>
        <strain evidence="8">YM2019G1</strain>
    </source>
</reference>
<dbReference type="PROSITE" id="PS50115">
    <property type="entry name" value="ARFGAP"/>
    <property type="match status" value="1"/>
</dbReference>
<dbReference type="InterPro" id="IPR037278">
    <property type="entry name" value="ARFGAP/RecO"/>
</dbReference>
<evidence type="ECO:0000256" key="5">
    <source>
        <dbReference type="PROSITE-ProRule" id="PRU00288"/>
    </source>
</evidence>
<dbReference type="Proteomes" id="UP000436088">
    <property type="component" value="Unassembled WGS sequence"/>
</dbReference>
<dbReference type="PRINTS" id="PR00405">
    <property type="entry name" value="REVINTRACTNG"/>
</dbReference>
<dbReference type="SUPFAM" id="SSF57863">
    <property type="entry name" value="ArfGap/RecO-like zinc finger"/>
    <property type="match status" value="1"/>
</dbReference>
<evidence type="ECO:0000256" key="1">
    <source>
        <dbReference type="ARBA" id="ARBA00022468"/>
    </source>
</evidence>
<gene>
    <name evidence="8" type="ORF">F3Y22_tig00109973pilonHSYRG00006</name>
</gene>
<dbReference type="GO" id="GO:0005096">
    <property type="term" value="F:GTPase activator activity"/>
    <property type="evidence" value="ECO:0007669"/>
    <property type="project" value="UniProtKB-KW"/>
</dbReference>
<evidence type="ECO:0000256" key="3">
    <source>
        <dbReference type="ARBA" id="ARBA00022771"/>
    </source>
</evidence>
<feature type="compositionally biased region" description="Low complexity" evidence="6">
    <location>
        <begin position="382"/>
        <end position="396"/>
    </location>
</feature>
<dbReference type="AlphaFoldDB" id="A0A6A3BRJ8"/>
<feature type="region of interest" description="Disordered" evidence="6">
    <location>
        <begin position="131"/>
        <end position="203"/>
    </location>
</feature>
<dbReference type="InterPro" id="IPR001164">
    <property type="entry name" value="ArfGAP_dom"/>
</dbReference>
<feature type="compositionally biased region" description="Basic and acidic residues" evidence="6">
    <location>
        <begin position="166"/>
        <end position="187"/>
    </location>
</feature>
<proteinExistence type="predicted"/>
<accession>A0A6A3BRJ8</accession>
<keyword evidence="3 5" id="KW-0863">Zinc-finger</keyword>
<dbReference type="InterPro" id="IPR044519">
    <property type="entry name" value="ARF_GAP_AGD6/7"/>
</dbReference>